<dbReference type="InterPro" id="IPR046342">
    <property type="entry name" value="CBS_dom_sf"/>
</dbReference>
<dbReference type="SMART" id="SM00116">
    <property type="entry name" value="CBS"/>
    <property type="match status" value="2"/>
</dbReference>
<proteinExistence type="predicted"/>
<accession>A0A7S1CW21</accession>
<feature type="region of interest" description="Disordered" evidence="3">
    <location>
        <begin position="8"/>
        <end position="29"/>
    </location>
</feature>
<evidence type="ECO:0000256" key="2">
    <source>
        <dbReference type="PROSITE-ProRule" id="PRU00703"/>
    </source>
</evidence>
<keyword evidence="2" id="KW-0129">CBS domain</keyword>
<dbReference type="PANTHER" id="PTHR48108:SF6">
    <property type="entry name" value="CBS DOMAIN-CONTAINING PROTEIN CBSX1, CHLOROPLASTIC"/>
    <property type="match status" value="1"/>
</dbReference>
<dbReference type="InterPro" id="IPR051462">
    <property type="entry name" value="CBS_domain-containing"/>
</dbReference>
<gene>
    <name evidence="5" type="ORF">POKL1161_LOCUS211</name>
</gene>
<dbReference type="PANTHER" id="PTHR48108">
    <property type="entry name" value="CBS DOMAIN-CONTAINING PROTEIN CBSX2, CHLOROPLASTIC"/>
    <property type="match status" value="1"/>
</dbReference>
<name>A0A7S1CW21_9CHLO</name>
<dbReference type="SUPFAM" id="SSF54631">
    <property type="entry name" value="CBS-domain pair"/>
    <property type="match status" value="1"/>
</dbReference>
<keyword evidence="1" id="KW-0677">Repeat</keyword>
<reference evidence="5" key="1">
    <citation type="submission" date="2021-01" db="EMBL/GenBank/DDBJ databases">
        <authorList>
            <person name="Corre E."/>
            <person name="Pelletier E."/>
            <person name="Niang G."/>
            <person name="Scheremetjew M."/>
            <person name="Finn R."/>
            <person name="Kale V."/>
            <person name="Holt S."/>
            <person name="Cochrane G."/>
            <person name="Meng A."/>
            <person name="Brown T."/>
            <person name="Cohen L."/>
        </authorList>
    </citation>
    <scope>NUCLEOTIDE SEQUENCE</scope>
    <source>
        <strain evidence="5">CCMP2329</strain>
    </source>
</reference>
<protein>
    <recommendedName>
        <fullName evidence="4">CBS domain-containing protein</fullName>
    </recommendedName>
</protein>
<evidence type="ECO:0000259" key="4">
    <source>
        <dbReference type="PROSITE" id="PS51371"/>
    </source>
</evidence>
<dbReference type="AlphaFoldDB" id="A0A7S1CW21"/>
<feature type="domain" description="CBS" evidence="4">
    <location>
        <begin position="175"/>
        <end position="231"/>
    </location>
</feature>
<dbReference type="Pfam" id="PF00571">
    <property type="entry name" value="CBS"/>
    <property type="match status" value="2"/>
</dbReference>
<evidence type="ECO:0000313" key="5">
    <source>
        <dbReference type="EMBL" id="CAD8927858.1"/>
    </source>
</evidence>
<feature type="domain" description="CBS" evidence="4">
    <location>
        <begin position="83"/>
        <end position="142"/>
    </location>
</feature>
<organism evidence="5">
    <name type="scientific">Picochlorum oklahomense</name>
    <dbReference type="NCBI Taxonomy" id="249345"/>
    <lineage>
        <taxon>Eukaryota</taxon>
        <taxon>Viridiplantae</taxon>
        <taxon>Chlorophyta</taxon>
        <taxon>core chlorophytes</taxon>
        <taxon>Trebouxiophyceae</taxon>
        <taxon>Trebouxiophyceae incertae sedis</taxon>
        <taxon>Picochlorum</taxon>
    </lineage>
</organism>
<dbReference type="PROSITE" id="PS51371">
    <property type="entry name" value="CBS"/>
    <property type="match status" value="2"/>
</dbReference>
<dbReference type="InterPro" id="IPR000644">
    <property type="entry name" value="CBS_dom"/>
</dbReference>
<dbReference type="EMBL" id="HBFV01000329">
    <property type="protein sequence ID" value="CAD8927858.1"/>
    <property type="molecule type" value="Transcribed_RNA"/>
</dbReference>
<feature type="compositionally biased region" description="Polar residues" evidence="3">
    <location>
        <begin position="8"/>
        <end position="21"/>
    </location>
</feature>
<sequence>MALARASLATTNHMAGQSQQIARPRGSSALTTTKANTMVAVPSLFRGCLERNASSSMTQRWHGPIKTALNDEAILNKTVDEIMTTGRIVTCSPDTSLDDALELIVEHHVTGLPVVDEENRVVGIISDFDLLALEGVSEEEKTGGLFPTADKDWNSFFEVQKLVEKNAGTTVSDVMTTDPVCVRALTSIPSAAHLLLHKRIRRLPVTDDEGRLIGIITRSNIIKAAWESRKTKQV</sequence>
<evidence type="ECO:0000256" key="1">
    <source>
        <dbReference type="ARBA" id="ARBA00022737"/>
    </source>
</evidence>
<evidence type="ECO:0000256" key="3">
    <source>
        <dbReference type="SAM" id="MobiDB-lite"/>
    </source>
</evidence>
<dbReference type="Gene3D" id="3.10.580.10">
    <property type="entry name" value="CBS-domain"/>
    <property type="match status" value="1"/>
</dbReference>